<evidence type="ECO:0000259" key="8">
    <source>
        <dbReference type="Pfam" id="PF17766"/>
    </source>
</evidence>
<dbReference type="PRINTS" id="PR00723">
    <property type="entry name" value="SUBTILISIN"/>
</dbReference>
<dbReference type="InterPro" id="IPR023828">
    <property type="entry name" value="Peptidase_S8_Ser-AS"/>
</dbReference>
<dbReference type="FunFam" id="2.60.40.2310:FF:000001">
    <property type="entry name" value="Subtilisin-like protease SBT1.5"/>
    <property type="match status" value="1"/>
</dbReference>
<sequence>MPPGTLMLSLSMVRTEHIDPVKAVNPGLVYEALEDDDYIKFLCNIIESRMTTLLSSSFSPLFILVLIVAICIHCGATGEDRKVYIVYMGAVPENQYSLTSQHLSMLEEVLEESKIIGAQVYSNTETSKSARDLLGHGTHTASTIVGNLVFDVGFYGLAQGNARGGVPSARIAVYKVCGDVLHEGCSDSSILGAFDDAIADGVDIISISIGGMGAKSFDSDSIAIGAFHAMEKGILTSHSAGNQGPVNQTTVSVAPWLLSVAASSTDRHIISKVSLGDGTVLQPDITAPGVEILAAYSPVSPPSPISYDPDTRSVKYSILSGTSMSCPHATGAAAYVKSFHPDWSASAIKSALMTTAWSMNATRNSDAEFAYGAGHIDPGKAVDPGLVYVTSKDDYIKFLCNIGWNDKRISIISRDNSTCPKSSKGASIDLNYPSMAVHLQPSTAFVINFPRRVTNVGLANSTYKASVISDSKIKISVKPEVLSFTSLNEEKSFVVTVSGSGVPQDSMASASLVWSDGTHIVRSPIVVYSMIF</sequence>
<comment type="caution">
    <text evidence="9">The sequence shown here is derived from an EMBL/GenBank/DDBJ whole genome shotgun (WGS) entry which is preliminary data.</text>
</comment>
<dbReference type="Gene3D" id="3.40.50.200">
    <property type="entry name" value="Peptidase S8/S53 domain"/>
    <property type="match status" value="1"/>
</dbReference>
<feature type="domain" description="Peptidase S8/S53" evidence="7">
    <location>
        <begin position="120"/>
        <end position="374"/>
    </location>
</feature>
<evidence type="ECO:0008006" key="11">
    <source>
        <dbReference type="Google" id="ProtNLM"/>
    </source>
</evidence>
<keyword evidence="10" id="KW-1185">Reference proteome</keyword>
<dbReference type="PROSITE" id="PS51892">
    <property type="entry name" value="SUBTILASE"/>
    <property type="match status" value="1"/>
</dbReference>
<dbReference type="InterPro" id="IPR034197">
    <property type="entry name" value="Peptidases_S8_3"/>
</dbReference>
<comment type="similarity">
    <text evidence="1 6">Belongs to the peptidase S8 family.</text>
</comment>
<dbReference type="Gene3D" id="2.60.40.2310">
    <property type="match status" value="1"/>
</dbReference>
<evidence type="ECO:0000256" key="2">
    <source>
        <dbReference type="ARBA" id="ARBA00022670"/>
    </source>
</evidence>
<evidence type="ECO:0000256" key="3">
    <source>
        <dbReference type="ARBA" id="ARBA00022729"/>
    </source>
</evidence>
<evidence type="ECO:0000256" key="6">
    <source>
        <dbReference type="PROSITE-ProRule" id="PRU01240"/>
    </source>
</evidence>
<keyword evidence="2" id="KW-0645">Protease</keyword>
<dbReference type="PANTHER" id="PTHR10795">
    <property type="entry name" value="PROPROTEIN CONVERTASE SUBTILISIN/KEXIN"/>
    <property type="match status" value="1"/>
</dbReference>
<dbReference type="CDD" id="cd04852">
    <property type="entry name" value="Peptidases_S8_3"/>
    <property type="match status" value="1"/>
</dbReference>
<dbReference type="Pfam" id="PF00082">
    <property type="entry name" value="Peptidase_S8"/>
    <property type="match status" value="1"/>
</dbReference>
<protein>
    <recommendedName>
        <fullName evidence="11">Cucumisin</fullName>
    </recommendedName>
</protein>
<proteinExistence type="inferred from homology"/>
<dbReference type="InterPro" id="IPR045051">
    <property type="entry name" value="SBT"/>
</dbReference>
<dbReference type="Pfam" id="PF17766">
    <property type="entry name" value="fn3_6"/>
    <property type="match status" value="1"/>
</dbReference>
<organism evidence="9 10">
    <name type="scientific">Protea cynaroides</name>
    <dbReference type="NCBI Taxonomy" id="273540"/>
    <lineage>
        <taxon>Eukaryota</taxon>
        <taxon>Viridiplantae</taxon>
        <taxon>Streptophyta</taxon>
        <taxon>Embryophyta</taxon>
        <taxon>Tracheophyta</taxon>
        <taxon>Spermatophyta</taxon>
        <taxon>Magnoliopsida</taxon>
        <taxon>Proteales</taxon>
        <taxon>Proteaceae</taxon>
        <taxon>Protea</taxon>
    </lineage>
</organism>
<keyword evidence="4" id="KW-0378">Hydrolase</keyword>
<keyword evidence="5" id="KW-0720">Serine protease</keyword>
<dbReference type="InterPro" id="IPR015500">
    <property type="entry name" value="Peptidase_S8_subtilisin-rel"/>
</dbReference>
<dbReference type="AlphaFoldDB" id="A0A9Q0K538"/>
<dbReference type="Proteomes" id="UP001141806">
    <property type="component" value="Unassembled WGS sequence"/>
</dbReference>
<evidence type="ECO:0000313" key="10">
    <source>
        <dbReference type="Proteomes" id="UP001141806"/>
    </source>
</evidence>
<dbReference type="GO" id="GO:0004252">
    <property type="term" value="F:serine-type endopeptidase activity"/>
    <property type="evidence" value="ECO:0007669"/>
    <property type="project" value="InterPro"/>
</dbReference>
<evidence type="ECO:0000256" key="1">
    <source>
        <dbReference type="ARBA" id="ARBA00011073"/>
    </source>
</evidence>
<comment type="caution">
    <text evidence="6">Lacks conserved residue(s) required for the propagation of feature annotation.</text>
</comment>
<dbReference type="EMBL" id="JAMYWD010000008">
    <property type="protein sequence ID" value="KAJ4962315.1"/>
    <property type="molecule type" value="Genomic_DNA"/>
</dbReference>
<evidence type="ECO:0000256" key="5">
    <source>
        <dbReference type="ARBA" id="ARBA00022825"/>
    </source>
</evidence>
<gene>
    <name evidence="9" type="ORF">NE237_022254</name>
</gene>
<dbReference type="GO" id="GO:0006508">
    <property type="term" value="P:proteolysis"/>
    <property type="evidence" value="ECO:0007669"/>
    <property type="project" value="UniProtKB-KW"/>
</dbReference>
<keyword evidence="3" id="KW-0732">Signal</keyword>
<dbReference type="OrthoDB" id="4803627at2759"/>
<dbReference type="PROSITE" id="PS00138">
    <property type="entry name" value="SUBTILASE_SER"/>
    <property type="match status" value="1"/>
</dbReference>
<accession>A0A9Q0K538</accession>
<feature type="domain" description="Subtilisin-like protease fibronectin type-III" evidence="8">
    <location>
        <begin position="429"/>
        <end position="527"/>
    </location>
</feature>
<reference evidence="9" key="1">
    <citation type="journal article" date="2023" name="Plant J.">
        <title>The genome of the king protea, Protea cynaroides.</title>
        <authorList>
            <person name="Chang J."/>
            <person name="Duong T.A."/>
            <person name="Schoeman C."/>
            <person name="Ma X."/>
            <person name="Roodt D."/>
            <person name="Barker N."/>
            <person name="Li Z."/>
            <person name="Van de Peer Y."/>
            <person name="Mizrachi E."/>
        </authorList>
    </citation>
    <scope>NUCLEOTIDE SEQUENCE</scope>
    <source>
        <tissue evidence="9">Young leaves</tissue>
    </source>
</reference>
<evidence type="ECO:0000259" key="7">
    <source>
        <dbReference type="Pfam" id="PF00082"/>
    </source>
</evidence>
<dbReference type="InterPro" id="IPR041469">
    <property type="entry name" value="Subtilisin-like_FN3"/>
</dbReference>
<dbReference type="InterPro" id="IPR000209">
    <property type="entry name" value="Peptidase_S8/S53_dom"/>
</dbReference>
<name>A0A9Q0K538_9MAGN</name>
<evidence type="ECO:0000256" key="4">
    <source>
        <dbReference type="ARBA" id="ARBA00022801"/>
    </source>
</evidence>
<dbReference type="InterPro" id="IPR036852">
    <property type="entry name" value="Peptidase_S8/S53_dom_sf"/>
</dbReference>
<dbReference type="SUPFAM" id="SSF52743">
    <property type="entry name" value="Subtilisin-like"/>
    <property type="match status" value="1"/>
</dbReference>
<evidence type="ECO:0000313" key="9">
    <source>
        <dbReference type="EMBL" id="KAJ4962315.1"/>
    </source>
</evidence>